<reference evidence="3" key="1">
    <citation type="journal article" date="2019" name="Int. J. Syst. Evol. Microbiol.">
        <title>The Global Catalogue of Microorganisms (GCM) 10K type strain sequencing project: providing services to taxonomists for standard genome sequencing and annotation.</title>
        <authorList>
            <consortium name="The Broad Institute Genomics Platform"/>
            <consortium name="The Broad Institute Genome Sequencing Center for Infectious Disease"/>
            <person name="Wu L."/>
            <person name="Ma J."/>
        </authorList>
    </citation>
    <scope>NUCLEOTIDE SEQUENCE [LARGE SCALE GENOMIC DNA]</scope>
    <source>
        <strain evidence="3">IBRC-M 10906</strain>
    </source>
</reference>
<accession>A0ABW5WCN1</accession>
<dbReference type="RefSeq" id="WP_377390659.1">
    <property type="nucleotide sequence ID" value="NZ_JBHSAN010000024.1"/>
</dbReference>
<evidence type="ECO:0008006" key="4">
    <source>
        <dbReference type="Google" id="ProtNLM"/>
    </source>
</evidence>
<evidence type="ECO:0000256" key="1">
    <source>
        <dbReference type="SAM" id="SignalP"/>
    </source>
</evidence>
<proteinExistence type="predicted"/>
<dbReference type="Proteomes" id="UP001597478">
    <property type="component" value="Unassembled WGS sequence"/>
</dbReference>
<evidence type="ECO:0000313" key="2">
    <source>
        <dbReference type="EMBL" id="MFD2800842.1"/>
    </source>
</evidence>
<name>A0ABW5WCN1_9PSEU</name>
<evidence type="ECO:0000313" key="3">
    <source>
        <dbReference type="Proteomes" id="UP001597478"/>
    </source>
</evidence>
<sequence>MRKTIVRGVAVATLAAVAMAAAALPASAAAAPAEDEVVIVDEPDTSDLHNVYTVAPLGVPVFGLIRSVAGVPGKILPSVGQ</sequence>
<keyword evidence="1" id="KW-0732">Signal</keyword>
<dbReference type="EMBL" id="JBHUOF010000021">
    <property type="protein sequence ID" value="MFD2800842.1"/>
    <property type="molecule type" value="Genomic_DNA"/>
</dbReference>
<feature type="chain" id="PRO_5045222664" description="Secreted protein" evidence="1">
    <location>
        <begin position="29"/>
        <end position="81"/>
    </location>
</feature>
<organism evidence="2 3">
    <name type="scientific">Prauserella oleivorans</name>
    <dbReference type="NCBI Taxonomy" id="1478153"/>
    <lineage>
        <taxon>Bacteria</taxon>
        <taxon>Bacillati</taxon>
        <taxon>Actinomycetota</taxon>
        <taxon>Actinomycetes</taxon>
        <taxon>Pseudonocardiales</taxon>
        <taxon>Pseudonocardiaceae</taxon>
        <taxon>Prauserella</taxon>
    </lineage>
</organism>
<gene>
    <name evidence="2" type="ORF">ACFS2C_15730</name>
</gene>
<feature type="signal peptide" evidence="1">
    <location>
        <begin position="1"/>
        <end position="28"/>
    </location>
</feature>
<comment type="caution">
    <text evidence="2">The sequence shown here is derived from an EMBL/GenBank/DDBJ whole genome shotgun (WGS) entry which is preliminary data.</text>
</comment>
<keyword evidence="3" id="KW-1185">Reference proteome</keyword>
<protein>
    <recommendedName>
        <fullName evidence="4">Secreted protein</fullName>
    </recommendedName>
</protein>